<evidence type="ECO:0000256" key="1">
    <source>
        <dbReference type="SAM" id="MobiDB-lite"/>
    </source>
</evidence>
<reference evidence="2 3" key="1">
    <citation type="journal article" date="2018" name="Sci. Rep.">
        <title>Comparative genomics provides insights into the lifestyle and reveals functional heterogeneity of dark septate endophytic fungi.</title>
        <authorList>
            <person name="Knapp D.G."/>
            <person name="Nemeth J.B."/>
            <person name="Barry K."/>
            <person name="Hainaut M."/>
            <person name="Henrissat B."/>
            <person name="Johnson J."/>
            <person name="Kuo A."/>
            <person name="Lim J.H.P."/>
            <person name="Lipzen A."/>
            <person name="Nolan M."/>
            <person name="Ohm R.A."/>
            <person name="Tamas L."/>
            <person name="Grigoriev I.V."/>
            <person name="Spatafora J.W."/>
            <person name="Nagy L.G."/>
            <person name="Kovacs G.M."/>
        </authorList>
    </citation>
    <scope>NUCLEOTIDE SEQUENCE [LARGE SCALE GENOMIC DNA]</scope>
    <source>
        <strain evidence="2 3">DSE2036</strain>
    </source>
</reference>
<dbReference type="Proteomes" id="UP000244855">
    <property type="component" value="Unassembled WGS sequence"/>
</dbReference>
<evidence type="ECO:0000313" key="2">
    <source>
        <dbReference type="EMBL" id="PVH91792.1"/>
    </source>
</evidence>
<feature type="region of interest" description="Disordered" evidence="1">
    <location>
        <begin position="1"/>
        <end position="31"/>
    </location>
</feature>
<keyword evidence="3" id="KW-1185">Reference proteome</keyword>
<feature type="compositionally biased region" description="Low complexity" evidence="1">
    <location>
        <begin position="21"/>
        <end position="30"/>
    </location>
</feature>
<gene>
    <name evidence="2" type="ORF">DM02DRAFT_315693</name>
</gene>
<dbReference type="EMBL" id="KZ805779">
    <property type="protein sequence ID" value="PVH91792.1"/>
    <property type="molecule type" value="Genomic_DNA"/>
</dbReference>
<protein>
    <submittedName>
        <fullName evidence="2">Uncharacterized protein</fullName>
    </submittedName>
</protein>
<organism evidence="2 3">
    <name type="scientific">Periconia macrospinosa</name>
    <dbReference type="NCBI Taxonomy" id="97972"/>
    <lineage>
        <taxon>Eukaryota</taxon>
        <taxon>Fungi</taxon>
        <taxon>Dikarya</taxon>
        <taxon>Ascomycota</taxon>
        <taxon>Pezizomycotina</taxon>
        <taxon>Dothideomycetes</taxon>
        <taxon>Pleosporomycetidae</taxon>
        <taxon>Pleosporales</taxon>
        <taxon>Massarineae</taxon>
        <taxon>Periconiaceae</taxon>
        <taxon>Periconia</taxon>
    </lineage>
</organism>
<feature type="compositionally biased region" description="Basic and acidic residues" evidence="1">
    <location>
        <begin position="1"/>
        <end position="15"/>
    </location>
</feature>
<name>A0A2V1D182_9PLEO</name>
<accession>A0A2V1D182</accession>
<dbReference type="AlphaFoldDB" id="A0A2V1D182"/>
<evidence type="ECO:0000313" key="3">
    <source>
        <dbReference type="Proteomes" id="UP000244855"/>
    </source>
</evidence>
<proteinExistence type="predicted"/>
<sequence>MHQERKKERWREKQNHPPTPTIVTSTTTTPPLTPPLSHRVFLFPCHALDASNLHFLVYPSNHPPFLKASCIFITVIPNSFYPIMSVLSNEMFLAISFEVFLWRLHHPAPCLERRTGGRRTTNWCGVGMMQSEVWNSSITNCVLSLSLSFI</sequence>